<dbReference type="AlphaFoldDB" id="A0A7G5XKC4"/>
<dbReference type="EMBL" id="CP060007">
    <property type="protein sequence ID" value="QNA45927.1"/>
    <property type="molecule type" value="Genomic_DNA"/>
</dbReference>
<dbReference type="RefSeq" id="WP_182805406.1">
    <property type="nucleotide sequence ID" value="NZ_CP060007.1"/>
</dbReference>
<feature type="chain" id="PRO_5029009984" description="ScyD/ScyE family protein" evidence="1">
    <location>
        <begin position="24"/>
        <end position="353"/>
    </location>
</feature>
<feature type="signal peptide" evidence="1">
    <location>
        <begin position="1"/>
        <end position="23"/>
    </location>
</feature>
<dbReference type="KEGG" id="lacs:H4075_06975"/>
<evidence type="ECO:0008006" key="4">
    <source>
        <dbReference type="Google" id="ProtNLM"/>
    </source>
</evidence>
<dbReference type="SUPFAM" id="SSF101898">
    <property type="entry name" value="NHL repeat"/>
    <property type="match status" value="1"/>
</dbReference>
<evidence type="ECO:0000256" key="1">
    <source>
        <dbReference type="SAM" id="SignalP"/>
    </source>
</evidence>
<dbReference type="Proteomes" id="UP000515344">
    <property type="component" value="Chromosome"/>
</dbReference>
<keyword evidence="3" id="KW-1185">Reference proteome</keyword>
<evidence type="ECO:0000313" key="2">
    <source>
        <dbReference type="EMBL" id="QNA45927.1"/>
    </source>
</evidence>
<proteinExistence type="predicted"/>
<accession>A0A7G5XKC4</accession>
<evidence type="ECO:0000313" key="3">
    <source>
        <dbReference type="Proteomes" id="UP000515344"/>
    </source>
</evidence>
<sequence length="353" mass="37036">MKRTANALAVAGLILLMIASSCKKGTLPDNAEDTVVDHSVAKVKSMQPGVPEPLVTGLEELQGSTVGTDGALYVTAPLAGSIWRIDPKTGAMTLFTTGLPKRNPDPFFLGGGVIDVVFRSGTAYALVTGVAKDLGGEDIAGIYRVDGPDSHTIIADIGEWSVAHPPLSDFFVPTGWQYAFETYHDGFIVTDGHHNRILYVSLNGGITEMIAFGNIVPTGLAQRGNKIYFTKAGPIPHLPENAKLMSLSPKPLTATEIASGAGLNVGLFVDVEFGGGNTLYTLAQGIWDGPWEGAPALPNTGALLKLKADGSFGVIASGLNQPTSMEFIGNNVYVVSLAGEVWKIDHVSPANGH</sequence>
<dbReference type="PROSITE" id="PS51257">
    <property type="entry name" value="PROKAR_LIPOPROTEIN"/>
    <property type="match status" value="1"/>
</dbReference>
<protein>
    <recommendedName>
        <fullName evidence="4">ScyD/ScyE family protein</fullName>
    </recommendedName>
</protein>
<gene>
    <name evidence="2" type="ORF">H4075_06975</name>
</gene>
<organism evidence="2 3">
    <name type="scientific">Lacibacter sediminis</name>
    <dbReference type="NCBI Taxonomy" id="2760713"/>
    <lineage>
        <taxon>Bacteria</taxon>
        <taxon>Pseudomonadati</taxon>
        <taxon>Bacteroidota</taxon>
        <taxon>Chitinophagia</taxon>
        <taxon>Chitinophagales</taxon>
        <taxon>Chitinophagaceae</taxon>
        <taxon>Lacibacter</taxon>
    </lineage>
</organism>
<keyword evidence="1" id="KW-0732">Signal</keyword>
<reference evidence="3" key="1">
    <citation type="submission" date="2020-08" db="EMBL/GenBank/DDBJ databases">
        <title>Lacibacter sp. S13-6-6 genome sequencing.</title>
        <authorList>
            <person name="Jin L."/>
        </authorList>
    </citation>
    <scope>NUCLEOTIDE SEQUENCE [LARGE SCALE GENOMIC DNA]</scope>
    <source>
        <strain evidence="3">S13-6-6</strain>
    </source>
</reference>
<name>A0A7G5XKC4_9BACT</name>